<feature type="region of interest" description="Disordered" evidence="1">
    <location>
        <begin position="124"/>
        <end position="148"/>
    </location>
</feature>
<gene>
    <name evidence="2" type="ORF">E3T51_14870</name>
</gene>
<name>A0A4R9BKF1_9MICO</name>
<dbReference type="EMBL" id="SOHN01000018">
    <property type="protein sequence ID" value="TFD85141.1"/>
    <property type="molecule type" value="Genomic_DNA"/>
</dbReference>
<dbReference type="RefSeq" id="WP_134530536.1">
    <property type="nucleotide sequence ID" value="NZ_SOHN01000018.1"/>
</dbReference>
<dbReference type="Proteomes" id="UP000297626">
    <property type="component" value="Unassembled WGS sequence"/>
</dbReference>
<reference evidence="2 3" key="1">
    <citation type="submission" date="2019-03" db="EMBL/GenBank/DDBJ databases">
        <title>Genomics of glacier-inhabiting Cryobacterium strains.</title>
        <authorList>
            <person name="Liu Q."/>
            <person name="Xin Y.-H."/>
        </authorList>
    </citation>
    <scope>NUCLEOTIDE SEQUENCE [LARGE SCALE GENOMIC DNA]</scope>
    <source>
        <strain evidence="2 3">Sr54</strain>
    </source>
</reference>
<sequence>MNESAKNAPERLWAIGCSVPFRRSDDGDFDLDLEYRLDNQWLQQLIRKGLLAPQLAFDYDDLPDGERLVLIPVGSDVEVKAEADESGEPTRGPLPAIPWVAIGVGVASSAIWDGVKAGYKAINSSPTPSTTYSPPGGRPPVRPGHGFM</sequence>
<evidence type="ECO:0000313" key="2">
    <source>
        <dbReference type="EMBL" id="TFD85141.1"/>
    </source>
</evidence>
<feature type="compositionally biased region" description="Low complexity" evidence="1">
    <location>
        <begin position="124"/>
        <end position="135"/>
    </location>
</feature>
<keyword evidence="3" id="KW-1185">Reference proteome</keyword>
<dbReference type="AlphaFoldDB" id="A0A4R9BKF1"/>
<accession>A0A4R9BKF1</accession>
<evidence type="ECO:0000313" key="3">
    <source>
        <dbReference type="Proteomes" id="UP000297626"/>
    </source>
</evidence>
<comment type="caution">
    <text evidence="2">The sequence shown here is derived from an EMBL/GenBank/DDBJ whole genome shotgun (WGS) entry which is preliminary data.</text>
</comment>
<organism evidence="2 3">
    <name type="scientific">Cryobacterium serini</name>
    <dbReference type="NCBI Taxonomy" id="1259201"/>
    <lineage>
        <taxon>Bacteria</taxon>
        <taxon>Bacillati</taxon>
        <taxon>Actinomycetota</taxon>
        <taxon>Actinomycetes</taxon>
        <taxon>Micrococcales</taxon>
        <taxon>Microbacteriaceae</taxon>
        <taxon>Cryobacterium</taxon>
    </lineage>
</organism>
<proteinExistence type="predicted"/>
<evidence type="ECO:0000256" key="1">
    <source>
        <dbReference type="SAM" id="MobiDB-lite"/>
    </source>
</evidence>
<protein>
    <submittedName>
        <fullName evidence="2">Uncharacterized protein</fullName>
    </submittedName>
</protein>